<feature type="domain" description="Major facilitator superfamily (MFS) profile" evidence="6">
    <location>
        <begin position="1"/>
        <end position="474"/>
    </location>
</feature>
<dbReference type="SUPFAM" id="SSF103473">
    <property type="entry name" value="MFS general substrate transporter"/>
    <property type="match status" value="1"/>
</dbReference>
<keyword evidence="2 5" id="KW-0812">Transmembrane</keyword>
<dbReference type="Proteomes" id="UP000001294">
    <property type="component" value="Unassembled WGS sequence"/>
</dbReference>
<dbReference type="PROSITE" id="PS50850">
    <property type="entry name" value="MFS"/>
    <property type="match status" value="1"/>
</dbReference>
<evidence type="ECO:0000256" key="1">
    <source>
        <dbReference type="ARBA" id="ARBA00004141"/>
    </source>
</evidence>
<dbReference type="PANTHER" id="PTHR23502">
    <property type="entry name" value="MAJOR FACILITATOR SUPERFAMILY"/>
    <property type="match status" value="1"/>
</dbReference>
<dbReference type="PANTHER" id="PTHR23502:SF50">
    <property type="entry name" value="TRANSPORTER, PUTATIVE (AFU_ORTHOLOGUE AFUA_5G00430)-RELATED"/>
    <property type="match status" value="1"/>
</dbReference>
<evidence type="ECO:0000313" key="7">
    <source>
        <dbReference type="EMBL" id="EEA23641.1"/>
    </source>
</evidence>
<feature type="transmembrane region" description="Helical" evidence="5">
    <location>
        <begin position="451"/>
        <end position="472"/>
    </location>
</feature>
<dbReference type="VEuPathDB" id="FungiDB:PMAA_102250"/>
<protein>
    <submittedName>
        <fullName evidence="7">MFS transporter, putative</fullName>
    </submittedName>
</protein>
<dbReference type="GO" id="GO:0005886">
    <property type="term" value="C:plasma membrane"/>
    <property type="evidence" value="ECO:0007669"/>
    <property type="project" value="TreeGrafter"/>
</dbReference>
<evidence type="ECO:0000259" key="6">
    <source>
        <dbReference type="PROSITE" id="PS50850"/>
    </source>
</evidence>
<gene>
    <name evidence="7" type="ORF">PMAA_102250</name>
</gene>
<evidence type="ECO:0000256" key="2">
    <source>
        <dbReference type="ARBA" id="ARBA00022692"/>
    </source>
</evidence>
<dbReference type="PhylomeDB" id="B6QH23"/>
<dbReference type="AlphaFoldDB" id="B6QH23"/>
<feature type="transmembrane region" description="Helical" evidence="5">
    <location>
        <begin position="322"/>
        <end position="343"/>
    </location>
</feature>
<dbReference type="OrthoDB" id="5215911at2759"/>
<organism evidence="7 8">
    <name type="scientific">Talaromyces marneffei (strain ATCC 18224 / CBS 334.59 / QM 7333)</name>
    <name type="common">Penicillium marneffei</name>
    <dbReference type="NCBI Taxonomy" id="441960"/>
    <lineage>
        <taxon>Eukaryota</taxon>
        <taxon>Fungi</taxon>
        <taxon>Dikarya</taxon>
        <taxon>Ascomycota</taxon>
        <taxon>Pezizomycotina</taxon>
        <taxon>Eurotiomycetes</taxon>
        <taxon>Eurotiomycetidae</taxon>
        <taxon>Eurotiales</taxon>
        <taxon>Trichocomaceae</taxon>
        <taxon>Talaromyces</taxon>
        <taxon>Talaromyces sect. Talaromyces</taxon>
    </lineage>
</organism>
<keyword evidence="4 5" id="KW-0472">Membrane</keyword>
<evidence type="ECO:0000256" key="3">
    <source>
        <dbReference type="ARBA" id="ARBA00022989"/>
    </source>
</evidence>
<comment type="subcellular location">
    <subcellularLocation>
        <location evidence="1">Membrane</location>
        <topology evidence="1">Multi-pass membrane protein</topology>
    </subcellularLocation>
</comment>
<feature type="transmembrane region" description="Helical" evidence="5">
    <location>
        <begin position="103"/>
        <end position="127"/>
    </location>
</feature>
<keyword evidence="3 5" id="KW-1133">Transmembrane helix</keyword>
<dbReference type="InterPro" id="IPR020846">
    <property type="entry name" value="MFS_dom"/>
</dbReference>
<feature type="transmembrane region" description="Helical" evidence="5">
    <location>
        <begin position="276"/>
        <end position="302"/>
    </location>
</feature>
<evidence type="ECO:0000256" key="5">
    <source>
        <dbReference type="SAM" id="Phobius"/>
    </source>
</evidence>
<dbReference type="EMBL" id="DS995902">
    <property type="protein sequence ID" value="EEA23641.1"/>
    <property type="molecule type" value="Genomic_DNA"/>
</dbReference>
<reference evidence="8" key="1">
    <citation type="journal article" date="2015" name="Genome Announc.">
        <title>Genome sequence of the AIDS-associated pathogen Penicillium marneffei (ATCC18224) and its near taxonomic relative Talaromyces stipitatus (ATCC10500).</title>
        <authorList>
            <person name="Nierman W.C."/>
            <person name="Fedorova-Abrams N.D."/>
            <person name="Andrianopoulos A."/>
        </authorList>
    </citation>
    <scope>NUCLEOTIDE SEQUENCE [LARGE SCALE GENOMIC DNA]</scope>
    <source>
        <strain evidence="8">ATCC 18224 / CBS 334.59 / QM 7333</strain>
    </source>
</reference>
<dbReference type="HOGENOM" id="CLU_008455_13_3_1"/>
<proteinExistence type="predicted"/>
<feature type="transmembrane region" description="Helical" evidence="5">
    <location>
        <begin position="134"/>
        <end position="152"/>
    </location>
</feature>
<feature type="transmembrane region" description="Helical" evidence="5">
    <location>
        <begin position="74"/>
        <end position="91"/>
    </location>
</feature>
<dbReference type="GO" id="GO:0022857">
    <property type="term" value="F:transmembrane transporter activity"/>
    <property type="evidence" value="ECO:0007669"/>
    <property type="project" value="InterPro"/>
</dbReference>
<dbReference type="Gene3D" id="1.20.1250.20">
    <property type="entry name" value="MFS general substrate transporter like domains"/>
    <property type="match status" value="1"/>
</dbReference>
<feature type="transmembrane region" description="Helical" evidence="5">
    <location>
        <begin position="164"/>
        <end position="183"/>
    </location>
</feature>
<name>B6QH23_TALMQ</name>
<dbReference type="InterPro" id="IPR036259">
    <property type="entry name" value="MFS_trans_sf"/>
</dbReference>
<keyword evidence="8" id="KW-1185">Reference proteome</keyword>
<evidence type="ECO:0000313" key="8">
    <source>
        <dbReference type="Proteomes" id="UP000001294"/>
    </source>
</evidence>
<evidence type="ECO:0000256" key="4">
    <source>
        <dbReference type="ARBA" id="ARBA00023136"/>
    </source>
</evidence>
<dbReference type="Pfam" id="PF07690">
    <property type="entry name" value="MFS_1"/>
    <property type="match status" value="1"/>
</dbReference>
<sequence length="493" mass="55395">MCNFHRVNSMVPFFWCEILTIARVTIQTIFWQMMVVDLNVTYTQLNNALSLNFVGLAMGCVFFIPLAKKFGRRPVYLVSTALIVVTTFWSSEMQTLGELYGSNLIQGLAGATNECIVQMTISDLFFVHHRGTMNTLYMCMVMIGSFLSPIAAGTQATNMGWRSSYRTLGIFTTIILVLFCFLYEETKYGKVIEGLSSSDSVEERHTVVNNLKSEQKIEARDDEPTRPSMGMNTNHQVDATIPMRSWKQRLAFHTYTPESIWPYFYRPFVVLSTFPTVIFCAVQYAFSIAFLTIIITVTSLVFPNPPYNFTSQQVGFMGLGPFVGNLLGAIYGGIFGDWSILYFSRRNKGYYEPEMRLYTLHLPALFMSGGLIMFGVTLDRGMHWIYPSIGGAFFGFGLGCIGDVSLTLVIDSYRNLTGDAFTGVAFLRNVISIGVPFGITPWISNSGLQNMFIECGFISLLVLSLTILIILYGKRSRARLAPQYAAMSKWKSN</sequence>
<feature type="transmembrane region" description="Helical" evidence="5">
    <location>
        <begin position="420"/>
        <end position="439"/>
    </location>
</feature>
<dbReference type="InterPro" id="IPR011701">
    <property type="entry name" value="MFS"/>
</dbReference>
<feature type="transmembrane region" description="Helical" evidence="5">
    <location>
        <begin position="355"/>
        <end position="378"/>
    </location>
</feature>
<accession>B6QH23</accession>
<feature type="transmembrane region" description="Helical" evidence="5">
    <location>
        <begin position="384"/>
        <end position="408"/>
    </location>
</feature>
<feature type="transmembrane region" description="Helical" evidence="5">
    <location>
        <begin position="48"/>
        <end position="67"/>
    </location>
</feature>
<feature type="transmembrane region" description="Helical" evidence="5">
    <location>
        <begin position="12"/>
        <end position="36"/>
    </location>
</feature>